<keyword evidence="3" id="KW-1185">Reference proteome</keyword>
<protein>
    <submittedName>
        <fullName evidence="2">Uncharacterized protein</fullName>
    </submittedName>
</protein>
<name>G7YM19_CLOSI</name>
<evidence type="ECO:0000313" key="3">
    <source>
        <dbReference type="Proteomes" id="UP000008909"/>
    </source>
</evidence>
<dbReference type="EMBL" id="DF143680">
    <property type="protein sequence ID" value="GAA54000.1"/>
    <property type="molecule type" value="Genomic_DNA"/>
</dbReference>
<reference key="2">
    <citation type="submission" date="2011-10" db="EMBL/GenBank/DDBJ databases">
        <title>The genome and transcriptome sequence of Clonorchis sinensis provide insights into the carcinogenic liver fluke.</title>
        <authorList>
            <person name="Wang X."/>
            <person name="Huang Y."/>
            <person name="Chen W."/>
            <person name="Liu H."/>
            <person name="Guo L."/>
            <person name="Chen Y."/>
            <person name="Luo F."/>
            <person name="Zhou W."/>
            <person name="Sun J."/>
            <person name="Mao Q."/>
            <person name="Liang P."/>
            <person name="Zhou C."/>
            <person name="Tian Y."/>
            <person name="Men J."/>
            <person name="Lv X."/>
            <person name="Huang L."/>
            <person name="Zhou J."/>
            <person name="Hu Y."/>
            <person name="Li R."/>
            <person name="Zhang F."/>
            <person name="Lei H."/>
            <person name="Li X."/>
            <person name="Hu X."/>
            <person name="Liang C."/>
            <person name="Xu J."/>
            <person name="Wu Z."/>
            <person name="Yu X."/>
        </authorList>
    </citation>
    <scope>NUCLEOTIDE SEQUENCE</scope>
    <source>
        <strain>Henan</strain>
    </source>
</reference>
<evidence type="ECO:0000256" key="1">
    <source>
        <dbReference type="SAM" id="MobiDB-lite"/>
    </source>
</evidence>
<sequence length="240" mass="26576">MAQTGRIGSKVSDFPRFGGLIVLHFGSPYFRFLTALFCSSVMTVQLRTTTRTFAFSPISVIRGSAEANPYANVIRCFKVHHSEDSIVSEVLTTKDICRSISCYTSKCNLHQPSNYRAKQKGKIYCEITSVYFVETPISVELQVKTEDAVKKEISASEDDEDEDDDTDEEGDEEDEKIEGTSDEESRSGFSSGGRGYPNRGDHNNGFGHHSGGHRGGGPIWEMLVWTASGKVRRHVVESAC</sequence>
<organism evidence="2 3">
    <name type="scientific">Clonorchis sinensis</name>
    <name type="common">Chinese liver fluke</name>
    <dbReference type="NCBI Taxonomy" id="79923"/>
    <lineage>
        <taxon>Eukaryota</taxon>
        <taxon>Metazoa</taxon>
        <taxon>Spiralia</taxon>
        <taxon>Lophotrochozoa</taxon>
        <taxon>Platyhelminthes</taxon>
        <taxon>Trematoda</taxon>
        <taxon>Digenea</taxon>
        <taxon>Opisthorchiida</taxon>
        <taxon>Opisthorchiata</taxon>
        <taxon>Opisthorchiidae</taxon>
        <taxon>Clonorchis</taxon>
    </lineage>
</organism>
<evidence type="ECO:0000313" key="2">
    <source>
        <dbReference type="EMBL" id="GAA54000.1"/>
    </source>
</evidence>
<feature type="region of interest" description="Disordered" evidence="1">
    <location>
        <begin position="150"/>
        <end position="215"/>
    </location>
</feature>
<dbReference type="Proteomes" id="UP000008909">
    <property type="component" value="Unassembled WGS sequence"/>
</dbReference>
<feature type="compositionally biased region" description="Basic and acidic residues" evidence="1">
    <location>
        <begin position="177"/>
        <end position="186"/>
    </location>
</feature>
<proteinExistence type="predicted"/>
<accession>G7YM19</accession>
<feature type="compositionally biased region" description="Acidic residues" evidence="1">
    <location>
        <begin position="155"/>
        <end position="176"/>
    </location>
</feature>
<dbReference type="AlphaFoldDB" id="G7YM19"/>
<gene>
    <name evidence="2" type="ORF">CLF_111838</name>
</gene>
<reference evidence="2" key="1">
    <citation type="journal article" date="2011" name="Genome Biol.">
        <title>The draft genome of the carcinogenic human liver fluke Clonorchis sinensis.</title>
        <authorList>
            <person name="Wang X."/>
            <person name="Chen W."/>
            <person name="Huang Y."/>
            <person name="Sun J."/>
            <person name="Men J."/>
            <person name="Liu H."/>
            <person name="Luo F."/>
            <person name="Guo L."/>
            <person name="Lv X."/>
            <person name="Deng C."/>
            <person name="Zhou C."/>
            <person name="Fan Y."/>
            <person name="Li X."/>
            <person name="Huang L."/>
            <person name="Hu Y."/>
            <person name="Liang C."/>
            <person name="Hu X."/>
            <person name="Xu J."/>
            <person name="Yu X."/>
        </authorList>
    </citation>
    <scope>NUCLEOTIDE SEQUENCE [LARGE SCALE GENOMIC DNA]</scope>
    <source>
        <strain evidence="2">Henan</strain>
    </source>
</reference>